<comment type="caution">
    <text evidence="9">The sequence shown here is derived from an EMBL/GenBank/DDBJ whole genome shotgun (WGS) entry which is preliminary data.</text>
</comment>
<dbReference type="Gene3D" id="2.60.120.330">
    <property type="entry name" value="B-lactam Antibiotic, Isopenicillin N Synthase, Chain"/>
    <property type="match status" value="1"/>
</dbReference>
<proteinExistence type="inferred from homology"/>
<evidence type="ECO:0000256" key="4">
    <source>
        <dbReference type="ARBA" id="ARBA00023002"/>
    </source>
</evidence>
<keyword evidence="2" id="KW-0479">Metal-binding</keyword>
<evidence type="ECO:0000259" key="8">
    <source>
        <dbReference type="Pfam" id="PF14226"/>
    </source>
</evidence>
<keyword evidence="10" id="KW-1185">Reference proteome</keyword>
<evidence type="ECO:0000259" key="7">
    <source>
        <dbReference type="Pfam" id="PF03171"/>
    </source>
</evidence>
<dbReference type="InterPro" id="IPR044861">
    <property type="entry name" value="IPNS-like_FE2OG_OXY"/>
</dbReference>
<dbReference type="Pfam" id="PF14226">
    <property type="entry name" value="DIOX_N"/>
    <property type="match status" value="1"/>
</dbReference>
<evidence type="ECO:0000256" key="6">
    <source>
        <dbReference type="ARBA" id="ARBA00057022"/>
    </source>
</evidence>
<gene>
    <name evidence="9" type="ORF">VNO78_21418</name>
</gene>
<dbReference type="GO" id="GO:0051213">
    <property type="term" value="F:dioxygenase activity"/>
    <property type="evidence" value="ECO:0007669"/>
    <property type="project" value="UniProtKB-KW"/>
</dbReference>
<dbReference type="SUPFAM" id="SSF51197">
    <property type="entry name" value="Clavaminate synthase-like"/>
    <property type="match status" value="1"/>
</dbReference>
<evidence type="ECO:0000313" key="9">
    <source>
        <dbReference type="EMBL" id="KAK7392968.1"/>
    </source>
</evidence>
<evidence type="ECO:0000313" key="10">
    <source>
        <dbReference type="Proteomes" id="UP001386955"/>
    </source>
</evidence>
<dbReference type="FunFam" id="2.60.120.330:FF:000022">
    <property type="entry name" value="Probable 2-oxoglutarate-dependent dioxygenase AOP1.2"/>
    <property type="match status" value="1"/>
</dbReference>
<reference evidence="9 10" key="1">
    <citation type="submission" date="2024-01" db="EMBL/GenBank/DDBJ databases">
        <title>The genomes of 5 underutilized Papilionoideae crops provide insights into root nodulation and disease resistanc.</title>
        <authorList>
            <person name="Jiang F."/>
        </authorList>
    </citation>
    <scope>NUCLEOTIDE SEQUENCE [LARGE SCALE GENOMIC DNA]</scope>
    <source>
        <strain evidence="9">DUOXIRENSHENG_FW03</strain>
        <tissue evidence="9">Leaves</tissue>
    </source>
</reference>
<keyword evidence="5" id="KW-0408">Iron</keyword>
<evidence type="ECO:0000256" key="5">
    <source>
        <dbReference type="ARBA" id="ARBA00023004"/>
    </source>
</evidence>
<dbReference type="InterPro" id="IPR050231">
    <property type="entry name" value="Iron_ascorbate_oxido_reductase"/>
</dbReference>
<protein>
    <submittedName>
        <fullName evidence="9">Uncharacterized protein</fullName>
    </submittedName>
</protein>
<dbReference type="InterPro" id="IPR027443">
    <property type="entry name" value="IPNS-like_sf"/>
</dbReference>
<dbReference type="InterPro" id="IPR026992">
    <property type="entry name" value="DIOX_N"/>
</dbReference>
<dbReference type="Pfam" id="PF03171">
    <property type="entry name" value="2OG-FeII_Oxy"/>
    <property type="match status" value="1"/>
</dbReference>
<keyword evidence="4" id="KW-0560">Oxidoreductase</keyword>
<dbReference type="EMBL" id="JAYMYS010000005">
    <property type="protein sequence ID" value="KAK7392968.1"/>
    <property type="molecule type" value="Genomic_DNA"/>
</dbReference>
<keyword evidence="3" id="KW-0223">Dioxygenase</keyword>
<comment type="similarity">
    <text evidence="1">Belongs to the iron/ascorbate-dependent oxidoreductase family.</text>
</comment>
<evidence type="ECO:0000256" key="1">
    <source>
        <dbReference type="ARBA" id="ARBA00008056"/>
    </source>
</evidence>
<organism evidence="9 10">
    <name type="scientific">Psophocarpus tetragonolobus</name>
    <name type="common">Winged bean</name>
    <name type="synonym">Dolichos tetragonolobus</name>
    <dbReference type="NCBI Taxonomy" id="3891"/>
    <lineage>
        <taxon>Eukaryota</taxon>
        <taxon>Viridiplantae</taxon>
        <taxon>Streptophyta</taxon>
        <taxon>Embryophyta</taxon>
        <taxon>Tracheophyta</taxon>
        <taxon>Spermatophyta</taxon>
        <taxon>Magnoliopsida</taxon>
        <taxon>eudicotyledons</taxon>
        <taxon>Gunneridae</taxon>
        <taxon>Pentapetalae</taxon>
        <taxon>rosids</taxon>
        <taxon>fabids</taxon>
        <taxon>Fabales</taxon>
        <taxon>Fabaceae</taxon>
        <taxon>Papilionoideae</taxon>
        <taxon>50 kb inversion clade</taxon>
        <taxon>NPAAA clade</taxon>
        <taxon>indigoferoid/millettioid clade</taxon>
        <taxon>Phaseoleae</taxon>
        <taxon>Psophocarpus</taxon>
    </lineage>
</organism>
<dbReference type="GO" id="GO:0046872">
    <property type="term" value="F:metal ion binding"/>
    <property type="evidence" value="ECO:0007669"/>
    <property type="project" value="UniProtKB-KW"/>
</dbReference>
<accession>A0AAN9SB28</accession>
<dbReference type="Proteomes" id="UP001386955">
    <property type="component" value="Unassembled WGS sequence"/>
</dbReference>
<sequence>MATKTVYESPLSVVDFTTENMKPGTDSWLQACEVVRRGFEEYGCFLARFDKVGPELVNSVFCAMEELFDLPLETKRRKTSEKPNHGYTGQVPYSPLFESFAIDNPSSFFDCQKFARVMWPIAGNEPLCKSVNEYTKLLQELDQTVKRMVFDSYGVDKVKCESFLKSTNYAFRSYKYTIPKNGESNVGVNTHTDSTFTTILHQRVHGLEVKSKDGEWFGVDASPLFCVLAGDAFMVWSSERIRACEHRVILKSKVTRYSLGLLSYGTSMVQTLEDLVDEEHPIRYKPFDHYAYVGFRFTDEAVKITSRIKAYCGI</sequence>
<evidence type="ECO:0000256" key="2">
    <source>
        <dbReference type="ARBA" id="ARBA00022723"/>
    </source>
</evidence>
<comment type="function">
    <text evidence="6">Probable 2-oxoglutarate-dependent dioxygenase that may be involved in glucosinolates biosynthesis. May play a role in the production of aliphatic glucosinolates.</text>
</comment>
<dbReference type="PANTHER" id="PTHR47990">
    <property type="entry name" value="2-OXOGLUTARATE (2OG) AND FE(II)-DEPENDENT OXYGENASE SUPERFAMILY PROTEIN-RELATED"/>
    <property type="match status" value="1"/>
</dbReference>
<name>A0AAN9SB28_PSOTE</name>
<evidence type="ECO:0000256" key="3">
    <source>
        <dbReference type="ARBA" id="ARBA00022964"/>
    </source>
</evidence>
<dbReference type="AlphaFoldDB" id="A0AAN9SB28"/>
<feature type="domain" description="Isopenicillin N synthase-like Fe(2+) 2OG dioxygenase" evidence="7">
    <location>
        <begin position="176"/>
        <end position="259"/>
    </location>
</feature>
<feature type="domain" description="Non-haem dioxygenase N-terminal" evidence="8">
    <location>
        <begin position="13"/>
        <end position="89"/>
    </location>
</feature>